<evidence type="ECO:0000256" key="2">
    <source>
        <dbReference type="ARBA" id="ARBA00023125"/>
    </source>
</evidence>
<feature type="region of interest" description="Disordered" evidence="5">
    <location>
        <begin position="1"/>
        <end position="25"/>
    </location>
</feature>
<feature type="compositionally biased region" description="Pro residues" evidence="5">
    <location>
        <begin position="1"/>
        <end position="10"/>
    </location>
</feature>
<dbReference type="Gene3D" id="1.10.357.10">
    <property type="entry name" value="Tetracycline Repressor, domain 2"/>
    <property type="match status" value="1"/>
</dbReference>
<feature type="domain" description="HTH tetR-type" evidence="6">
    <location>
        <begin position="28"/>
        <end position="88"/>
    </location>
</feature>
<organism evidence="7 8">
    <name type="scientific">Sphaerotilus uruguayifluvii</name>
    <dbReference type="NCBI Taxonomy" id="2735897"/>
    <lineage>
        <taxon>Bacteria</taxon>
        <taxon>Pseudomonadati</taxon>
        <taxon>Pseudomonadota</taxon>
        <taxon>Betaproteobacteria</taxon>
        <taxon>Burkholderiales</taxon>
        <taxon>Sphaerotilaceae</taxon>
        <taxon>Sphaerotilus</taxon>
    </lineage>
</organism>
<evidence type="ECO:0000256" key="5">
    <source>
        <dbReference type="SAM" id="MobiDB-lite"/>
    </source>
</evidence>
<evidence type="ECO:0000256" key="3">
    <source>
        <dbReference type="ARBA" id="ARBA00023163"/>
    </source>
</evidence>
<keyword evidence="1" id="KW-0805">Transcription regulation</keyword>
<dbReference type="EMBL" id="JABSNM010000002">
    <property type="protein sequence ID" value="NRT54819.1"/>
    <property type="molecule type" value="Genomic_DNA"/>
</dbReference>
<protein>
    <submittedName>
        <fullName evidence="7">TetR/AcrR family transcriptional repressor of nem operon</fullName>
    </submittedName>
</protein>
<dbReference type="PANTHER" id="PTHR47506">
    <property type="entry name" value="TRANSCRIPTIONAL REGULATORY PROTEIN"/>
    <property type="match status" value="1"/>
</dbReference>
<dbReference type="Pfam" id="PF00440">
    <property type="entry name" value="TetR_N"/>
    <property type="match status" value="1"/>
</dbReference>
<name>A0ABX2G030_9BURK</name>
<dbReference type="SUPFAM" id="SSF48498">
    <property type="entry name" value="Tetracyclin repressor-like, C-terminal domain"/>
    <property type="match status" value="1"/>
</dbReference>
<evidence type="ECO:0000313" key="7">
    <source>
        <dbReference type="EMBL" id="NRT54819.1"/>
    </source>
</evidence>
<dbReference type="InterPro" id="IPR001647">
    <property type="entry name" value="HTH_TetR"/>
</dbReference>
<dbReference type="Pfam" id="PF16925">
    <property type="entry name" value="TetR_C_13"/>
    <property type="match status" value="1"/>
</dbReference>
<keyword evidence="3" id="KW-0804">Transcription</keyword>
<evidence type="ECO:0000313" key="8">
    <source>
        <dbReference type="Proteomes" id="UP001516061"/>
    </source>
</evidence>
<dbReference type="InterPro" id="IPR011075">
    <property type="entry name" value="TetR_C"/>
</dbReference>
<gene>
    <name evidence="7" type="ORF">HNQ01_000529</name>
</gene>
<dbReference type="PRINTS" id="PR00455">
    <property type="entry name" value="HTHTETR"/>
</dbReference>
<accession>A0ABX2G030</accession>
<keyword evidence="8" id="KW-1185">Reference proteome</keyword>
<proteinExistence type="predicted"/>
<dbReference type="PANTHER" id="PTHR47506:SF6">
    <property type="entry name" value="HTH-TYPE TRANSCRIPTIONAL REPRESSOR NEMR"/>
    <property type="match status" value="1"/>
</dbReference>
<evidence type="ECO:0000256" key="4">
    <source>
        <dbReference type="PROSITE-ProRule" id="PRU00335"/>
    </source>
</evidence>
<feature type="DNA-binding region" description="H-T-H motif" evidence="4">
    <location>
        <begin position="51"/>
        <end position="70"/>
    </location>
</feature>
<dbReference type="RefSeq" id="WP_173803784.1">
    <property type="nucleotide sequence ID" value="NZ_JABSNM010000002.1"/>
</dbReference>
<reference evidence="7 8" key="1">
    <citation type="submission" date="2020-05" db="EMBL/GenBank/DDBJ databases">
        <title>Genomic Encyclopedia of Type Strains, Phase IV (KMG-V): Genome sequencing to study the core and pangenomes of soil and plant-associated prokaryotes.</title>
        <authorList>
            <person name="Whitman W."/>
        </authorList>
    </citation>
    <scope>NUCLEOTIDE SEQUENCE [LARGE SCALE GENOMIC DNA]</scope>
    <source>
        <strain evidence="7 8">C29</strain>
    </source>
</reference>
<dbReference type="InterPro" id="IPR009057">
    <property type="entry name" value="Homeodomain-like_sf"/>
</dbReference>
<dbReference type="PROSITE" id="PS50977">
    <property type="entry name" value="HTH_TETR_2"/>
    <property type="match status" value="1"/>
</dbReference>
<evidence type="ECO:0000256" key="1">
    <source>
        <dbReference type="ARBA" id="ARBA00023015"/>
    </source>
</evidence>
<dbReference type="InterPro" id="IPR036271">
    <property type="entry name" value="Tet_transcr_reg_TetR-rel_C_sf"/>
</dbReference>
<evidence type="ECO:0000259" key="6">
    <source>
        <dbReference type="PROSITE" id="PS50977"/>
    </source>
</evidence>
<dbReference type="SUPFAM" id="SSF46689">
    <property type="entry name" value="Homeodomain-like"/>
    <property type="match status" value="1"/>
</dbReference>
<keyword evidence="2 4" id="KW-0238">DNA-binding</keyword>
<sequence length="219" mass="24425">MSDRLPGPPPPRRRGRPPRRAQAETAMHDTRTLLLRIGLEVLTEKGYGASGLDEILRRAGVTKSSFYHCFDDKEAFGLALVEAYADYFARKLDRHLLDATRTPLQRLDGFIDEASAGLVRHDFRRGCLIGNLGQEMAALPESFRARLLAVLADWQARTARCLQAAREAGEIAADAEVERLADFFWTGWEGAVLRARLERSTRPLRQHAEGFAALLRAGA</sequence>
<comment type="caution">
    <text evidence="7">The sequence shown here is derived from an EMBL/GenBank/DDBJ whole genome shotgun (WGS) entry which is preliminary data.</text>
</comment>
<dbReference type="Proteomes" id="UP001516061">
    <property type="component" value="Unassembled WGS sequence"/>
</dbReference>